<keyword evidence="4" id="KW-1133">Transmembrane helix</keyword>
<protein>
    <submittedName>
        <fullName evidence="6">NAD-dependent epimerase</fullName>
    </submittedName>
</protein>
<evidence type="ECO:0000313" key="7">
    <source>
        <dbReference type="Proteomes" id="UP000007796"/>
    </source>
</evidence>
<evidence type="ECO:0000256" key="3">
    <source>
        <dbReference type="ARBA" id="ARBA00038376"/>
    </source>
</evidence>
<dbReference type="GeneID" id="25974959"/>
<dbReference type="InterPro" id="IPR036291">
    <property type="entry name" value="NAD(P)-bd_dom_sf"/>
</dbReference>
<keyword evidence="7" id="KW-1185">Reference proteome</keyword>
<gene>
    <name evidence="6" type="ORF">CMQ_2016</name>
</gene>
<dbReference type="InterPro" id="IPR016040">
    <property type="entry name" value="NAD(P)-bd_dom"/>
</dbReference>
<evidence type="ECO:0000256" key="1">
    <source>
        <dbReference type="ARBA" id="ARBA00023002"/>
    </source>
</evidence>
<dbReference type="InParanoid" id="F0XMV6"/>
<dbReference type="EMBL" id="GL629795">
    <property type="protein sequence ID" value="EFX00935.1"/>
    <property type="molecule type" value="Genomic_DNA"/>
</dbReference>
<dbReference type="RefSeq" id="XP_014170417.1">
    <property type="nucleotide sequence ID" value="XM_014314942.1"/>
</dbReference>
<dbReference type="Pfam" id="PF13460">
    <property type="entry name" value="NAD_binding_10"/>
    <property type="match status" value="1"/>
</dbReference>
<dbReference type="AlphaFoldDB" id="F0XMV6"/>
<feature type="domain" description="NAD(P)-binding" evidence="5">
    <location>
        <begin position="12"/>
        <end position="221"/>
    </location>
</feature>
<dbReference type="HOGENOM" id="CLU_090039_1_0_1"/>
<dbReference type="eggNOG" id="ENOG502SM0C">
    <property type="taxonomic scope" value="Eukaryota"/>
</dbReference>
<comment type="similarity">
    <text evidence="3">Belongs to the avfA family.</text>
</comment>
<dbReference type="PANTHER" id="PTHR15020:SF37">
    <property type="entry name" value="OXIDOREDUCTASE MDPK"/>
    <property type="match status" value="1"/>
</dbReference>
<dbReference type="GO" id="GO:0004497">
    <property type="term" value="F:monooxygenase activity"/>
    <property type="evidence" value="ECO:0007669"/>
    <property type="project" value="UniProtKB-KW"/>
</dbReference>
<name>F0XMV6_GROCL</name>
<dbReference type="STRING" id="655863.F0XMV6"/>
<reference evidence="6 7" key="1">
    <citation type="journal article" date="2011" name="Proc. Natl. Acad. Sci. U.S.A.">
        <title>Genome and transcriptome analyses of the mountain pine beetle-fungal symbiont Grosmannia clavigera, a lodgepole pine pathogen.</title>
        <authorList>
            <person name="DiGuistini S."/>
            <person name="Wang Y."/>
            <person name="Liao N.Y."/>
            <person name="Taylor G."/>
            <person name="Tanguay P."/>
            <person name="Feau N."/>
            <person name="Henrissat B."/>
            <person name="Chan S.K."/>
            <person name="Hesse-Orce U."/>
            <person name="Alamouti S.M."/>
            <person name="Tsui C.K.M."/>
            <person name="Docking R.T."/>
            <person name="Levasseur A."/>
            <person name="Haridas S."/>
            <person name="Robertson G."/>
            <person name="Birol I."/>
            <person name="Holt R.A."/>
            <person name="Marra M.A."/>
            <person name="Hamelin R.C."/>
            <person name="Hirst M."/>
            <person name="Jones S.J.M."/>
            <person name="Bohlmann J."/>
            <person name="Breuil C."/>
        </authorList>
    </citation>
    <scope>NUCLEOTIDE SEQUENCE [LARGE SCALE GENOMIC DNA]</scope>
    <source>
        <strain evidence="7">kw1407 / UAMH 11150</strain>
    </source>
</reference>
<evidence type="ECO:0000256" key="4">
    <source>
        <dbReference type="SAM" id="Phobius"/>
    </source>
</evidence>
<dbReference type="Proteomes" id="UP000007796">
    <property type="component" value="Unassembled WGS sequence"/>
</dbReference>
<dbReference type="Gene3D" id="3.40.50.720">
    <property type="entry name" value="NAD(P)-binding Rossmann-like Domain"/>
    <property type="match status" value="1"/>
</dbReference>
<evidence type="ECO:0000259" key="5">
    <source>
        <dbReference type="Pfam" id="PF13460"/>
    </source>
</evidence>
<dbReference type="PANTHER" id="PTHR15020">
    <property type="entry name" value="FLAVIN REDUCTASE-RELATED"/>
    <property type="match status" value="1"/>
</dbReference>
<accession>F0XMV6</accession>
<dbReference type="OrthoDB" id="10254221at2759"/>
<keyword evidence="1" id="KW-0560">Oxidoreductase</keyword>
<dbReference type="SUPFAM" id="SSF51735">
    <property type="entry name" value="NAD(P)-binding Rossmann-fold domains"/>
    <property type="match status" value="1"/>
</dbReference>
<keyword evidence="4" id="KW-0472">Membrane</keyword>
<evidence type="ECO:0000313" key="6">
    <source>
        <dbReference type="EMBL" id="EFX00935.1"/>
    </source>
</evidence>
<keyword evidence="4" id="KW-0812">Transmembrane</keyword>
<proteinExistence type="inferred from homology"/>
<organism evidence="7">
    <name type="scientific">Grosmannia clavigera (strain kw1407 / UAMH 11150)</name>
    <name type="common">Blue stain fungus</name>
    <name type="synonym">Graphiocladiella clavigera</name>
    <dbReference type="NCBI Taxonomy" id="655863"/>
    <lineage>
        <taxon>Eukaryota</taxon>
        <taxon>Fungi</taxon>
        <taxon>Dikarya</taxon>
        <taxon>Ascomycota</taxon>
        <taxon>Pezizomycotina</taxon>
        <taxon>Sordariomycetes</taxon>
        <taxon>Sordariomycetidae</taxon>
        <taxon>Ophiostomatales</taxon>
        <taxon>Ophiostomataceae</taxon>
        <taxon>Leptographium</taxon>
    </lineage>
</organism>
<sequence>MQGTHQLYAVLGATGNCGLALMQLLLAQKGVKINAYCRNQAKLYRLLPEVENNKRVDIYEGSIEDEELLATCTRNCKAAFLVASTNDNVPGCHISQDLILSIIGAFRRLKNAQDQLDNESSVALPKLCLLSSSTLDDHLSRYMGTFFRYILSRSAFHVYEDLRLGEMILRQQEHWITAIYMKPGGISVDVQRGHELSLDQDQTFISYLDVAAGMIEACDDPNGHWDLKNVSVRNVAGAHQSEEFRAKRLEPPGDYIFELYHGEAHRQAHRSSTSGVRRDVYY</sequence>
<keyword evidence="2" id="KW-0503">Monooxygenase</keyword>
<evidence type="ECO:0000256" key="2">
    <source>
        <dbReference type="ARBA" id="ARBA00023033"/>
    </source>
</evidence>
<feature type="transmembrane region" description="Helical" evidence="4">
    <location>
        <begin position="6"/>
        <end position="26"/>
    </location>
</feature>